<reference evidence="2" key="2">
    <citation type="journal article" date="2023" name="BMC Genomics">
        <title>Pest status, molecular evolution, and epigenetic factors derived from the genome assembly of Frankliniella fusca, a thysanopteran phytovirus vector.</title>
        <authorList>
            <person name="Catto M.A."/>
            <person name="Labadie P.E."/>
            <person name="Jacobson A.L."/>
            <person name="Kennedy G.G."/>
            <person name="Srinivasan R."/>
            <person name="Hunt B.G."/>
        </authorList>
    </citation>
    <scope>NUCLEOTIDE SEQUENCE</scope>
    <source>
        <strain evidence="2">PL_HMW_Pooled</strain>
    </source>
</reference>
<keyword evidence="3" id="KW-1185">Reference proteome</keyword>
<keyword evidence="2" id="KW-0808">Transferase</keyword>
<name>A0AAE1HGS9_9NEOP</name>
<dbReference type="GO" id="GO:0016301">
    <property type="term" value="F:kinase activity"/>
    <property type="evidence" value="ECO:0007669"/>
    <property type="project" value="UniProtKB-KW"/>
</dbReference>
<sequence length="117" mass="13157">MNEFIFSGLILKSPSRNIFMLWFKDWNKVGLTCQILKEELVLSTVMFLRAIAVASGIVMFSGIFKLDNSRLLNISSSVSVVAPLANLRRASANFKSSFCLMNCVSSYNSKRFQSLDM</sequence>
<keyword evidence="1" id="KW-0472">Membrane</keyword>
<dbReference type="Proteomes" id="UP001219518">
    <property type="component" value="Unassembled WGS sequence"/>
</dbReference>
<accession>A0AAE1HGS9</accession>
<organism evidence="2 3">
    <name type="scientific">Frankliniella fusca</name>
    <dbReference type="NCBI Taxonomy" id="407009"/>
    <lineage>
        <taxon>Eukaryota</taxon>
        <taxon>Metazoa</taxon>
        <taxon>Ecdysozoa</taxon>
        <taxon>Arthropoda</taxon>
        <taxon>Hexapoda</taxon>
        <taxon>Insecta</taxon>
        <taxon>Pterygota</taxon>
        <taxon>Neoptera</taxon>
        <taxon>Paraneoptera</taxon>
        <taxon>Thysanoptera</taxon>
        <taxon>Terebrantia</taxon>
        <taxon>Thripoidea</taxon>
        <taxon>Thripidae</taxon>
        <taxon>Frankliniella</taxon>
    </lineage>
</organism>
<keyword evidence="2" id="KW-0418">Kinase</keyword>
<evidence type="ECO:0000313" key="3">
    <source>
        <dbReference type="Proteomes" id="UP001219518"/>
    </source>
</evidence>
<dbReference type="AlphaFoldDB" id="A0AAE1HGS9"/>
<proteinExistence type="predicted"/>
<evidence type="ECO:0000256" key="1">
    <source>
        <dbReference type="SAM" id="Phobius"/>
    </source>
</evidence>
<gene>
    <name evidence="2" type="ORF">KUF71_010095</name>
</gene>
<protein>
    <submittedName>
        <fullName evidence="2">4-diphosphocytidyl-2-C-methyl-D-erythritol kinase</fullName>
    </submittedName>
</protein>
<keyword evidence="1" id="KW-1133">Transmembrane helix</keyword>
<evidence type="ECO:0000313" key="2">
    <source>
        <dbReference type="EMBL" id="KAK3920858.1"/>
    </source>
</evidence>
<reference evidence="2" key="1">
    <citation type="submission" date="2021-07" db="EMBL/GenBank/DDBJ databases">
        <authorList>
            <person name="Catto M.A."/>
            <person name="Jacobson A."/>
            <person name="Kennedy G."/>
            <person name="Labadie P."/>
            <person name="Hunt B.G."/>
            <person name="Srinivasan R."/>
        </authorList>
    </citation>
    <scope>NUCLEOTIDE SEQUENCE</scope>
    <source>
        <strain evidence="2">PL_HMW_Pooled</strain>
        <tissue evidence="2">Head</tissue>
    </source>
</reference>
<keyword evidence="1" id="KW-0812">Transmembrane</keyword>
<comment type="caution">
    <text evidence="2">The sequence shown here is derived from an EMBL/GenBank/DDBJ whole genome shotgun (WGS) entry which is preliminary data.</text>
</comment>
<feature type="transmembrane region" description="Helical" evidence="1">
    <location>
        <begin position="46"/>
        <end position="64"/>
    </location>
</feature>
<dbReference type="EMBL" id="JAHWGI010001023">
    <property type="protein sequence ID" value="KAK3920858.1"/>
    <property type="molecule type" value="Genomic_DNA"/>
</dbReference>